<accession>A0A1B0ZI50</accession>
<reference evidence="1 2" key="1">
    <citation type="submission" date="2015-06" db="EMBL/GenBank/DDBJ databases">
        <title>Investigation of pathophysiology for high-risk pregnancy and development of treatment modality based on it.</title>
        <authorList>
            <person name="Kim B.-C."/>
            <person name="Lim S."/>
        </authorList>
    </citation>
    <scope>NUCLEOTIDE SEQUENCE [LARGE SCALE GENOMIC DNA]</scope>
    <source>
        <strain evidence="1 2">AD1-86</strain>
    </source>
</reference>
<evidence type="ECO:0000313" key="1">
    <source>
        <dbReference type="EMBL" id="ANP27611.1"/>
    </source>
</evidence>
<dbReference type="Proteomes" id="UP000092596">
    <property type="component" value="Chromosome"/>
</dbReference>
<dbReference type="AlphaFoldDB" id="A0A1B0ZI50"/>
<organism evidence="1 2">
    <name type="scientific">Dermabacter vaginalis</name>
    <dbReference type="NCBI Taxonomy" id="1630135"/>
    <lineage>
        <taxon>Bacteria</taxon>
        <taxon>Bacillati</taxon>
        <taxon>Actinomycetota</taxon>
        <taxon>Actinomycetes</taxon>
        <taxon>Micrococcales</taxon>
        <taxon>Dermabacteraceae</taxon>
        <taxon>Dermabacter</taxon>
    </lineage>
</organism>
<protein>
    <submittedName>
        <fullName evidence="1">Uncharacterized protein</fullName>
    </submittedName>
</protein>
<name>A0A1B0ZI50_9MICO</name>
<proteinExistence type="predicted"/>
<dbReference type="KEGG" id="dva:DAD186_10610"/>
<evidence type="ECO:0000313" key="2">
    <source>
        <dbReference type="Proteomes" id="UP000092596"/>
    </source>
</evidence>
<dbReference type="EMBL" id="CP012117">
    <property type="protein sequence ID" value="ANP27611.1"/>
    <property type="molecule type" value="Genomic_DNA"/>
</dbReference>
<sequence length="41" mass="4732">MIDVAVRESLWGLHAWFERKKIVVHTSSVARARGIRAAEQR</sequence>
<gene>
    <name evidence="1" type="ORF">DAD186_10610</name>
</gene>